<gene>
    <name evidence="2" type="ORF">BDV26DRAFT_260955</name>
</gene>
<dbReference type="Proteomes" id="UP000326198">
    <property type="component" value="Unassembled WGS sequence"/>
</dbReference>
<reference evidence="2 3" key="1">
    <citation type="submission" date="2019-04" db="EMBL/GenBank/DDBJ databases">
        <title>Friends and foes A comparative genomics studyof 23 Aspergillus species from section Flavi.</title>
        <authorList>
            <consortium name="DOE Joint Genome Institute"/>
            <person name="Kjaerbolling I."/>
            <person name="Vesth T."/>
            <person name="Frisvad J.C."/>
            <person name="Nybo J.L."/>
            <person name="Theobald S."/>
            <person name="Kildgaard S."/>
            <person name="Isbrandt T."/>
            <person name="Kuo A."/>
            <person name="Sato A."/>
            <person name="Lyhne E.K."/>
            <person name="Kogle M.E."/>
            <person name="Wiebenga A."/>
            <person name="Kun R.S."/>
            <person name="Lubbers R.J."/>
            <person name="Makela M.R."/>
            <person name="Barry K."/>
            <person name="Chovatia M."/>
            <person name="Clum A."/>
            <person name="Daum C."/>
            <person name="Haridas S."/>
            <person name="He G."/>
            <person name="LaButti K."/>
            <person name="Lipzen A."/>
            <person name="Mondo S."/>
            <person name="Riley R."/>
            <person name="Salamov A."/>
            <person name="Simmons B.A."/>
            <person name="Magnuson J.K."/>
            <person name="Henrissat B."/>
            <person name="Mortensen U.H."/>
            <person name="Larsen T.O."/>
            <person name="Devries R.P."/>
            <person name="Grigoriev I.V."/>
            <person name="Machida M."/>
            <person name="Baker S.E."/>
            <person name="Andersen M.R."/>
        </authorList>
    </citation>
    <scope>NUCLEOTIDE SEQUENCE [LARGE SCALE GENOMIC DNA]</scope>
    <source>
        <strain evidence="2 3">IBT 29228</strain>
    </source>
</reference>
<keyword evidence="1" id="KW-0812">Transmembrane</keyword>
<keyword evidence="1" id="KW-0472">Membrane</keyword>
<feature type="transmembrane region" description="Helical" evidence="1">
    <location>
        <begin position="51"/>
        <end position="80"/>
    </location>
</feature>
<evidence type="ECO:0000313" key="3">
    <source>
        <dbReference type="Proteomes" id="UP000326198"/>
    </source>
</evidence>
<accession>A0A5N7BAL9</accession>
<organism evidence="2 3">
    <name type="scientific">Aspergillus bertholletiae</name>
    <dbReference type="NCBI Taxonomy" id="1226010"/>
    <lineage>
        <taxon>Eukaryota</taxon>
        <taxon>Fungi</taxon>
        <taxon>Dikarya</taxon>
        <taxon>Ascomycota</taxon>
        <taxon>Pezizomycotina</taxon>
        <taxon>Eurotiomycetes</taxon>
        <taxon>Eurotiomycetidae</taxon>
        <taxon>Eurotiales</taxon>
        <taxon>Aspergillaceae</taxon>
        <taxon>Aspergillus</taxon>
        <taxon>Aspergillus subgen. Circumdati</taxon>
    </lineage>
</organism>
<keyword evidence="3" id="KW-1185">Reference proteome</keyword>
<proteinExistence type="predicted"/>
<dbReference type="OrthoDB" id="4509441at2759"/>
<evidence type="ECO:0000313" key="2">
    <source>
        <dbReference type="EMBL" id="KAE8378812.1"/>
    </source>
</evidence>
<dbReference type="EMBL" id="ML736203">
    <property type="protein sequence ID" value="KAE8378812.1"/>
    <property type="molecule type" value="Genomic_DNA"/>
</dbReference>
<dbReference type="AlphaFoldDB" id="A0A5N7BAL9"/>
<evidence type="ECO:0000256" key="1">
    <source>
        <dbReference type="SAM" id="Phobius"/>
    </source>
</evidence>
<name>A0A5N7BAL9_9EURO</name>
<keyword evidence="1" id="KW-1133">Transmembrane helix</keyword>
<protein>
    <submittedName>
        <fullName evidence="2">Uncharacterized protein</fullName>
    </submittedName>
</protein>
<sequence length="106" mass="12056">MFLENHPTVELPKSISASRVLRVACVRSPCNAFPPKHFLRLGGISDILHGIYYLLLFIFHFRFVSFSSSMLPILLTFIPIPVTIRHEHLKFNRVGAWAGSKRGGCY</sequence>